<evidence type="ECO:0000256" key="13">
    <source>
        <dbReference type="ARBA" id="ARBA00023237"/>
    </source>
</evidence>
<reference evidence="18 19" key="1">
    <citation type="submission" date="2018-10" db="EMBL/GenBank/DDBJ databases">
        <title>Bradyrhizobium sp. nov., effective nodules isolated from peanut in China.</title>
        <authorList>
            <person name="Li Y."/>
        </authorList>
    </citation>
    <scope>NUCLEOTIDE SEQUENCE [LARGE SCALE GENOMIC DNA]</scope>
    <source>
        <strain evidence="18 19">CCBAU 53426</strain>
    </source>
</reference>
<evidence type="ECO:0000313" key="19">
    <source>
        <dbReference type="Proteomes" id="UP000290401"/>
    </source>
</evidence>
<evidence type="ECO:0000256" key="6">
    <source>
        <dbReference type="ARBA" id="ARBA00022692"/>
    </source>
</evidence>
<keyword evidence="14" id="KW-0449">Lipoprotein</keyword>
<dbReference type="InterPro" id="IPR054765">
    <property type="entry name" value="SLBB_dom"/>
</dbReference>
<keyword evidence="19" id="KW-1185">Reference proteome</keyword>
<comment type="caution">
    <text evidence="18">The sequence shown here is derived from an EMBL/GenBank/DDBJ whole genome shotgun (WGS) entry which is preliminary data.</text>
</comment>
<proteinExistence type="inferred from homology"/>
<evidence type="ECO:0000256" key="7">
    <source>
        <dbReference type="ARBA" id="ARBA00022729"/>
    </source>
</evidence>
<keyword evidence="9" id="KW-0406">Ion transport</keyword>
<keyword evidence="3" id="KW-0813">Transport</keyword>
<dbReference type="RefSeq" id="WP_128958561.1">
    <property type="nucleotide sequence ID" value="NZ_RDQZ01000026.1"/>
</dbReference>
<evidence type="ECO:0000256" key="3">
    <source>
        <dbReference type="ARBA" id="ARBA00022448"/>
    </source>
</evidence>
<keyword evidence="11" id="KW-0472">Membrane</keyword>
<keyword evidence="10" id="KW-0626">Porin</keyword>
<dbReference type="EMBL" id="RDQZ01000026">
    <property type="protein sequence ID" value="RXH09194.1"/>
    <property type="molecule type" value="Genomic_DNA"/>
</dbReference>
<evidence type="ECO:0000259" key="17">
    <source>
        <dbReference type="Pfam" id="PF22461"/>
    </source>
</evidence>
<evidence type="ECO:0000256" key="14">
    <source>
        <dbReference type="ARBA" id="ARBA00023288"/>
    </source>
</evidence>
<gene>
    <name evidence="18" type="ORF">EAS56_26415</name>
</gene>
<dbReference type="Gene3D" id="3.10.560.10">
    <property type="entry name" value="Outer membrane lipoprotein wza domain like"/>
    <property type="match status" value="2"/>
</dbReference>
<feature type="domain" description="SLBB" evidence="17">
    <location>
        <begin position="175"/>
        <end position="253"/>
    </location>
</feature>
<keyword evidence="12" id="KW-0564">Palmitate</keyword>
<feature type="domain" description="SLBB" evidence="17">
    <location>
        <begin position="258"/>
        <end position="357"/>
    </location>
</feature>
<comment type="subcellular location">
    <subcellularLocation>
        <location evidence="1">Cell outer membrane</location>
        <topology evidence="1">Multi-pass membrane protein</topology>
    </subcellularLocation>
</comment>
<accession>A0ABY0E027</accession>
<evidence type="ECO:0000256" key="5">
    <source>
        <dbReference type="ARBA" id="ARBA00022597"/>
    </source>
</evidence>
<evidence type="ECO:0000256" key="9">
    <source>
        <dbReference type="ARBA" id="ARBA00023065"/>
    </source>
</evidence>
<dbReference type="Proteomes" id="UP000290401">
    <property type="component" value="Unassembled WGS sequence"/>
</dbReference>
<keyword evidence="13" id="KW-0998">Cell outer membrane</keyword>
<evidence type="ECO:0000256" key="15">
    <source>
        <dbReference type="SAM" id="SignalP"/>
    </source>
</evidence>
<evidence type="ECO:0000313" key="18">
    <source>
        <dbReference type="EMBL" id="RXH09194.1"/>
    </source>
</evidence>
<evidence type="ECO:0000256" key="2">
    <source>
        <dbReference type="ARBA" id="ARBA00009450"/>
    </source>
</evidence>
<dbReference type="Pfam" id="PF02563">
    <property type="entry name" value="Poly_export"/>
    <property type="match status" value="1"/>
</dbReference>
<evidence type="ECO:0000256" key="12">
    <source>
        <dbReference type="ARBA" id="ARBA00023139"/>
    </source>
</evidence>
<feature type="chain" id="PRO_5045777673" evidence="15">
    <location>
        <begin position="23"/>
        <end position="400"/>
    </location>
</feature>
<dbReference type="Pfam" id="PF22461">
    <property type="entry name" value="SLBB_2"/>
    <property type="match status" value="2"/>
</dbReference>
<sequence length="400" mass="42985">MHSFAKTYLFQPAFLAVALALGACSTNPGSGPLVDDVNNHVQTENAPAYELVPLNPATVNILHTHEPKGLAGVFTDRRPPASIVFGIGDVVSVTIFEAAAGGLFIPAEAGVRPGNYVTIPDQSVDNDGFITVPYAGQIKAAGRTAVEIQRSIIEKIGNRAIEPQAVVSMSSQRTQLISVLGEVNAPARYPASAAGAKDKVLDAITRAGGIKGQGFETWVMLERGGRRATVPFENLVMAPENNVYVRPDDSIYVYREQQKFMAFGASGQSGEFNFDAWRINLGEAVGKAGGLLDGQAEPAGVFLYRREPREVASQLGIDVSKYTTETIPVIFSINLRDPGGFFLSTKVMMKNGDIIYVSNSRNVEVAKFLNYMRVIMATGSDAVNLANDSLIFRNNVKLAP</sequence>
<dbReference type="InterPro" id="IPR003715">
    <property type="entry name" value="Poly_export_N"/>
</dbReference>
<keyword evidence="4" id="KW-1134">Transmembrane beta strand</keyword>
<name>A0ABY0E027_9BRAD</name>
<dbReference type="Gene3D" id="3.30.1950.10">
    <property type="entry name" value="wza like domain"/>
    <property type="match status" value="1"/>
</dbReference>
<dbReference type="PANTHER" id="PTHR33619:SF3">
    <property type="entry name" value="POLYSACCHARIDE EXPORT PROTEIN GFCE-RELATED"/>
    <property type="match status" value="1"/>
</dbReference>
<organism evidence="18 19">
    <name type="scientific">Bradyrhizobium guangzhouense</name>
    <dbReference type="NCBI Taxonomy" id="1325095"/>
    <lineage>
        <taxon>Bacteria</taxon>
        <taxon>Pseudomonadati</taxon>
        <taxon>Pseudomonadota</taxon>
        <taxon>Alphaproteobacteria</taxon>
        <taxon>Hyphomicrobiales</taxon>
        <taxon>Nitrobacteraceae</taxon>
        <taxon>Bradyrhizobium</taxon>
    </lineage>
</organism>
<feature type="domain" description="Polysaccharide export protein N-terminal" evidence="16">
    <location>
        <begin position="79"/>
        <end position="169"/>
    </location>
</feature>
<protein>
    <submittedName>
        <fullName evidence="18">Polysaccharide export protein</fullName>
    </submittedName>
</protein>
<comment type="similarity">
    <text evidence="2">Belongs to the BexD/CtrA/VexA family.</text>
</comment>
<dbReference type="PROSITE" id="PS51257">
    <property type="entry name" value="PROKAR_LIPOPROTEIN"/>
    <property type="match status" value="1"/>
</dbReference>
<keyword evidence="6" id="KW-0812">Transmembrane</keyword>
<feature type="signal peptide" evidence="15">
    <location>
        <begin position="1"/>
        <end position="22"/>
    </location>
</feature>
<dbReference type="InterPro" id="IPR049712">
    <property type="entry name" value="Poly_export"/>
</dbReference>
<evidence type="ECO:0000256" key="10">
    <source>
        <dbReference type="ARBA" id="ARBA00023114"/>
    </source>
</evidence>
<keyword evidence="8" id="KW-0625">Polysaccharide transport</keyword>
<evidence type="ECO:0000256" key="4">
    <source>
        <dbReference type="ARBA" id="ARBA00022452"/>
    </source>
</evidence>
<evidence type="ECO:0000256" key="8">
    <source>
        <dbReference type="ARBA" id="ARBA00023047"/>
    </source>
</evidence>
<evidence type="ECO:0000256" key="11">
    <source>
        <dbReference type="ARBA" id="ARBA00023136"/>
    </source>
</evidence>
<keyword evidence="7 15" id="KW-0732">Signal</keyword>
<evidence type="ECO:0000256" key="1">
    <source>
        <dbReference type="ARBA" id="ARBA00004571"/>
    </source>
</evidence>
<keyword evidence="5" id="KW-0762">Sugar transport</keyword>
<dbReference type="PANTHER" id="PTHR33619">
    <property type="entry name" value="POLYSACCHARIDE EXPORT PROTEIN GFCE-RELATED"/>
    <property type="match status" value="1"/>
</dbReference>
<evidence type="ECO:0000259" key="16">
    <source>
        <dbReference type="Pfam" id="PF02563"/>
    </source>
</evidence>